<proteinExistence type="predicted"/>
<dbReference type="AlphaFoldDB" id="A0A081MYV2"/>
<dbReference type="Proteomes" id="UP000028006">
    <property type="component" value="Unassembled WGS sequence"/>
</dbReference>
<dbReference type="RefSeq" id="WP_034879592.1">
    <property type="nucleotide sequence ID" value="NZ_JOKG01000007.1"/>
</dbReference>
<name>A0A081MYV2_9GAMM</name>
<organism evidence="1 2">
    <name type="scientific">Endozoicomonas montiporae</name>
    <dbReference type="NCBI Taxonomy" id="1027273"/>
    <lineage>
        <taxon>Bacteria</taxon>
        <taxon>Pseudomonadati</taxon>
        <taxon>Pseudomonadota</taxon>
        <taxon>Gammaproteobacteria</taxon>
        <taxon>Oceanospirillales</taxon>
        <taxon>Endozoicomonadaceae</taxon>
        <taxon>Endozoicomonas</taxon>
    </lineage>
</organism>
<evidence type="ECO:0000313" key="1">
    <source>
        <dbReference type="EMBL" id="KEQ11375.1"/>
    </source>
</evidence>
<gene>
    <name evidence="1" type="ORF">GZ77_24995</name>
</gene>
<accession>A0A081MYV2</accession>
<evidence type="ECO:0000313" key="2">
    <source>
        <dbReference type="Proteomes" id="UP000028006"/>
    </source>
</evidence>
<dbReference type="Gene3D" id="1.20.58.1910">
    <property type="match status" value="1"/>
</dbReference>
<dbReference type="Gene3D" id="1.10.472.50">
    <property type="entry name" value="HD-domain/PDEase-like"/>
    <property type="match status" value="1"/>
</dbReference>
<keyword evidence="2" id="KW-1185">Reference proteome</keyword>
<dbReference type="EMBL" id="JOKG01000007">
    <property type="protein sequence ID" value="KEQ11375.1"/>
    <property type="molecule type" value="Genomic_DNA"/>
</dbReference>
<comment type="caution">
    <text evidence="1">The sequence shown here is derived from an EMBL/GenBank/DDBJ whole genome shotgun (WGS) entry which is preliminary data.</text>
</comment>
<sequence length="181" mass="21014">MQDCLQYIETRARDFYRKQDVFHNERHGERVVAYALSINRVEQADRFLVEAGAWLHQFHDHLHELRQLLDSTGLDEFIKEQLFQIVRLCRPHLINEQSPLAARVVFDADAMDLMGAYGITRELSCNLQIRGMNYQQAVQATRDVQRLFEETLSTPTGKALAHDQIVAARAFWSDFDLHSSP</sequence>
<reference evidence="1 2" key="1">
    <citation type="submission" date="2014-06" db="EMBL/GenBank/DDBJ databases">
        <title>Whole Genome Sequences of Three Symbiotic Endozoicomonas Bacteria.</title>
        <authorList>
            <person name="Neave M.J."/>
            <person name="Apprill A."/>
            <person name="Voolstra C.R."/>
        </authorList>
    </citation>
    <scope>NUCLEOTIDE SEQUENCE [LARGE SCALE GENOMIC DNA]</scope>
    <source>
        <strain evidence="1 2">LMG 24815</strain>
    </source>
</reference>
<protein>
    <submittedName>
        <fullName evidence="1">Uncharacterized protein</fullName>
    </submittedName>
</protein>
<dbReference type="SUPFAM" id="SSF109604">
    <property type="entry name" value="HD-domain/PDEase-like"/>
    <property type="match status" value="1"/>
</dbReference>
<dbReference type="eggNOG" id="COG1418">
    <property type="taxonomic scope" value="Bacteria"/>
</dbReference>